<sequence length="66" mass="7342">MMDEGSQDQRVTTATRVVFGRAQQAPHWRVPEARSVQGVVSARNFWVSTATAAWPRLLLSTTLFAP</sequence>
<dbReference type="GeneID" id="69035963"/>
<proteinExistence type="predicted"/>
<gene>
    <name evidence="1" type="ORF">HCBG_02947</name>
</gene>
<protein>
    <submittedName>
        <fullName evidence="1">Uncharacterized protein</fullName>
    </submittedName>
</protein>
<dbReference type="Proteomes" id="UP000001631">
    <property type="component" value="Unassembled WGS sequence"/>
</dbReference>
<evidence type="ECO:0000313" key="2">
    <source>
        <dbReference type="Proteomes" id="UP000001631"/>
    </source>
</evidence>
<reference evidence="1" key="1">
    <citation type="submission" date="2009-02" db="EMBL/GenBank/DDBJ databases">
        <title>The Genome Sequence of Ajellomyces capsulatus strain G186AR.</title>
        <authorList>
            <consortium name="The Broad Institute Genome Sequencing Platform"/>
            <person name="Champion M."/>
            <person name="Cuomo C."/>
            <person name="Ma L.-J."/>
            <person name="Henn M.R."/>
            <person name="Sil A."/>
            <person name="Goldman B."/>
            <person name="Young S.K."/>
            <person name="Kodira C.D."/>
            <person name="Zeng Q."/>
            <person name="Koehrsen M."/>
            <person name="Alvarado L."/>
            <person name="Berlin A."/>
            <person name="Borenstein D."/>
            <person name="Chen Z."/>
            <person name="Engels R."/>
            <person name="Freedman E."/>
            <person name="Gellesch M."/>
            <person name="Goldberg J."/>
            <person name="Griggs A."/>
            <person name="Gujja S."/>
            <person name="Heiman D."/>
            <person name="Hepburn T."/>
            <person name="Howarth C."/>
            <person name="Jen D."/>
            <person name="Larson L."/>
            <person name="Lewis B."/>
            <person name="Mehta T."/>
            <person name="Park D."/>
            <person name="Pearson M."/>
            <person name="Roberts A."/>
            <person name="Saif S."/>
            <person name="Shea T."/>
            <person name="Shenoy N."/>
            <person name="Sisk P."/>
            <person name="Stolte C."/>
            <person name="Sykes S."/>
            <person name="Walk T."/>
            <person name="White J."/>
            <person name="Yandava C."/>
            <person name="Klein B."/>
            <person name="McEwen J.G."/>
            <person name="Puccia R."/>
            <person name="Goldman G.H."/>
            <person name="Felipe M.S."/>
            <person name="Nino-Vega G."/>
            <person name="San-Blas G."/>
            <person name="Taylor J."/>
            <person name="Mendoza L."/>
            <person name="Galagan J."/>
            <person name="Nusbaum C."/>
            <person name="Birren B."/>
        </authorList>
    </citation>
    <scope>NUCLEOTIDE SEQUENCE</scope>
    <source>
        <strain evidence="1">G186AR</strain>
    </source>
</reference>
<keyword evidence="2" id="KW-1185">Reference proteome</keyword>
<organism evidence="1 2">
    <name type="scientific">Ajellomyces capsulatus (strain G186AR / H82 / ATCC MYA-2454 / RMSCC 2432)</name>
    <name type="common">Darling's disease fungus</name>
    <name type="synonym">Histoplasma capsulatum</name>
    <dbReference type="NCBI Taxonomy" id="447093"/>
    <lineage>
        <taxon>Eukaryota</taxon>
        <taxon>Fungi</taxon>
        <taxon>Dikarya</taxon>
        <taxon>Ascomycota</taxon>
        <taxon>Pezizomycotina</taxon>
        <taxon>Eurotiomycetes</taxon>
        <taxon>Eurotiomycetidae</taxon>
        <taxon>Onygenales</taxon>
        <taxon>Ajellomycetaceae</taxon>
        <taxon>Histoplasma</taxon>
    </lineage>
</organism>
<dbReference type="EMBL" id="GG663365">
    <property type="protein sequence ID" value="EEH09410.1"/>
    <property type="molecule type" value="Genomic_DNA"/>
</dbReference>
<dbReference type="RefSeq" id="XP_045289891.1">
    <property type="nucleotide sequence ID" value="XM_045429996.1"/>
</dbReference>
<dbReference type="InParanoid" id="C0NHX5"/>
<name>C0NHX5_AJECG</name>
<dbReference type="HOGENOM" id="CLU_2830634_0_0_1"/>
<evidence type="ECO:0000313" key="1">
    <source>
        <dbReference type="EMBL" id="EEH09410.1"/>
    </source>
</evidence>
<accession>C0NHX5</accession>
<dbReference type="AlphaFoldDB" id="C0NHX5"/>